<dbReference type="AlphaFoldDB" id="A0A068TRR4"/>
<evidence type="ECO:0000256" key="5">
    <source>
        <dbReference type="ARBA" id="ARBA00023136"/>
    </source>
</evidence>
<feature type="compositionally biased region" description="Low complexity" evidence="6">
    <location>
        <begin position="187"/>
        <end position="199"/>
    </location>
</feature>
<reference evidence="8" key="1">
    <citation type="journal article" date="2014" name="Science">
        <title>The coffee genome provides insight into the convergent evolution of caffeine biosynthesis.</title>
        <authorList>
            <person name="Denoeud F."/>
            <person name="Carretero-Paulet L."/>
            <person name="Dereeper A."/>
            <person name="Droc G."/>
            <person name="Guyot R."/>
            <person name="Pietrella M."/>
            <person name="Zheng C."/>
            <person name="Alberti A."/>
            <person name="Anthony F."/>
            <person name="Aprea G."/>
            <person name="Aury J.M."/>
            <person name="Bento P."/>
            <person name="Bernard M."/>
            <person name="Bocs S."/>
            <person name="Campa C."/>
            <person name="Cenci A."/>
            <person name="Combes M.C."/>
            <person name="Crouzillat D."/>
            <person name="Da Silva C."/>
            <person name="Daddiego L."/>
            <person name="De Bellis F."/>
            <person name="Dussert S."/>
            <person name="Garsmeur O."/>
            <person name="Gayraud T."/>
            <person name="Guignon V."/>
            <person name="Jahn K."/>
            <person name="Jamilloux V."/>
            <person name="Joet T."/>
            <person name="Labadie K."/>
            <person name="Lan T."/>
            <person name="Leclercq J."/>
            <person name="Lepelley M."/>
            <person name="Leroy T."/>
            <person name="Li L.T."/>
            <person name="Librado P."/>
            <person name="Lopez L."/>
            <person name="Munoz A."/>
            <person name="Noel B."/>
            <person name="Pallavicini A."/>
            <person name="Perrotta G."/>
            <person name="Poncet V."/>
            <person name="Pot D."/>
            <person name="Priyono X."/>
            <person name="Rigoreau M."/>
            <person name="Rouard M."/>
            <person name="Rozas J."/>
            <person name="Tranchant-Dubreuil C."/>
            <person name="VanBuren R."/>
            <person name="Zhang Q."/>
            <person name="Andrade A.C."/>
            <person name="Argout X."/>
            <person name="Bertrand B."/>
            <person name="de Kochko A."/>
            <person name="Graziosi G."/>
            <person name="Henry R.J."/>
            <person name="Jayarama X."/>
            <person name="Ming R."/>
            <person name="Nagai C."/>
            <person name="Rounsley S."/>
            <person name="Sankoff D."/>
            <person name="Giuliano G."/>
            <person name="Albert V.A."/>
            <person name="Wincker P."/>
            <person name="Lashermes P."/>
        </authorList>
    </citation>
    <scope>NUCLEOTIDE SEQUENCE [LARGE SCALE GENOMIC DNA]</scope>
    <source>
        <strain evidence="8">cv. DH200-94</strain>
    </source>
</reference>
<accession>A0A068TRR4</accession>
<feature type="region of interest" description="Disordered" evidence="6">
    <location>
        <begin position="185"/>
        <end position="210"/>
    </location>
</feature>
<evidence type="ECO:0008006" key="9">
    <source>
        <dbReference type="Google" id="ProtNLM"/>
    </source>
</evidence>
<evidence type="ECO:0000313" key="8">
    <source>
        <dbReference type="Proteomes" id="UP000295252"/>
    </source>
</evidence>
<proteinExistence type="inferred from homology"/>
<dbReference type="PANTHER" id="PTHR31621">
    <property type="entry name" value="PROTEIN DMP3"/>
    <property type="match status" value="1"/>
</dbReference>
<keyword evidence="5" id="KW-0472">Membrane</keyword>
<dbReference type="OrthoDB" id="1928191at2759"/>
<evidence type="ECO:0000256" key="1">
    <source>
        <dbReference type="ARBA" id="ARBA00004141"/>
    </source>
</evidence>
<name>A0A068TRR4_COFCA</name>
<dbReference type="InterPro" id="IPR007770">
    <property type="entry name" value="DMP"/>
</dbReference>
<sequence>MATQTTPNTASSSSSVGSIRDKTFTGVGNLIRLLPTGTVFLYQFLNPILTNNGSCSNTNKYVSSVLFALCGISCFLSTFTDSYKDDQGNIHYGIATFKGFWPTSGASSSVDFKSYRLQIGDFVHATLSLIVFSVLSLLDNNTVECFYPSFESTQKALLKGLPPVIGSVAAAVFVAFPNKRHGIGYPSDSSSSSTSTTSSAVQTSNAEQKA</sequence>
<dbReference type="GO" id="GO:0010256">
    <property type="term" value="P:endomembrane system organization"/>
    <property type="evidence" value="ECO:0007669"/>
    <property type="project" value="TreeGrafter"/>
</dbReference>
<evidence type="ECO:0000256" key="2">
    <source>
        <dbReference type="ARBA" id="ARBA00008707"/>
    </source>
</evidence>
<comment type="subcellular location">
    <subcellularLocation>
        <location evidence="1">Membrane</location>
        <topology evidence="1">Multi-pass membrane protein</topology>
    </subcellularLocation>
</comment>
<dbReference type="InParanoid" id="A0A068TRR4"/>
<dbReference type="Proteomes" id="UP000295252">
    <property type="component" value="Chromosome V"/>
</dbReference>
<dbReference type="Gramene" id="CDO98951">
    <property type="protein sequence ID" value="CDO98951"/>
    <property type="gene ID" value="GSCOC_T00025935001"/>
</dbReference>
<dbReference type="EMBL" id="HG739087">
    <property type="protein sequence ID" value="CDO98951.1"/>
    <property type="molecule type" value="Genomic_DNA"/>
</dbReference>
<evidence type="ECO:0000313" key="7">
    <source>
        <dbReference type="EMBL" id="CDO98951.1"/>
    </source>
</evidence>
<evidence type="ECO:0000256" key="3">
    <source>
        <dbReference type="ARBA" id="ARBA00022692"/>
    </source>
</evidence>
<dbReference type="GO" id="GO:0016020">
    <property type="term" value="C:membrane"/>
    <property type="evidence" value="ECO:0007669"/>
    <property type="project" value="UniProtKB-SubCell"/>
</dbReference>
<dbReference type="STRING" id="49390.A0A068TRR4"/>
<keyword evidence="3" id="KW-0812">Transmembrane</keyword>
<organism evidence="7 8">
    <name type="scientific">Coffea canephora</name>
    <name type="common">Robusta coffee</name>
    <dbReference type="NCBI Taxonomy" id="49390"/>
    <lineage>
        <taxon>Eukaryota</taxon>
        <taxon>Viridiplantae</taxon>
        <taxon>Streptophyta</taxon>
        <taxon>Embryophyta</taxon>
        <taxon>Tracheophyta</taxon>
        <taxon>Spermatophyta</taxon>
        <taxon>Magnoliopsida</taxon>
        <taxon>eudicotyledons</taxon>
        <taxon>Gunneridae</taxon>
        <taxon>Pentapetalae</taxon>
        <taxon>asterids</taxon>
        <taxon>lamiids</taxon>
        <taxon>Gentianales</taxon>
        <taxon>Rubiaceae</taxon>
        <taxon>Ixoroideae</taxon>
        <taxon>Gardenieae complex</taxon>
        <taxon>Bertiereae - Coffeeae clade</taxon>
        <taxon>Coffeeae</taxon>
        <taxon>Coffea</taxon>
    </lineage>
</organism>
<dbReference type="FunCoup" id="A0A068TRR4">
    <property type="interactions" value="394"/>
</dbReference>
<keyword evidence="8" id="KW-1185">Reference proteome</keyword>
<keyword evidence="4" id="KW-1133">Transmembrane helix</keyword>
<dbReference type="PANTHER" id="PTHR31621:SF66">
    <property type="entry name" value="PROTEIN DMP2"/>
    <property type="match status" value="1"/>
</dbReference>
<feature type="compositionally biased region" description="Polar residues" evidence="6">
    <location>
        <begin position="200"/>
        <end position="210"/>
    </location>
</feature>
<dbReference type="GO" id="GO:0005737">
    <property type="term" value="C:cytoplasm"/>
    <property type="evidence" value="ECO:0007669"/>
    <property type="project" value="UniProtKB-ARBA"/>
</dbReference>
<evidence type="ECO:0000256" key="6">
    <source>
        <dbReference type="SAM" id="MobiDB-lite"/>
    </source>
</evidence>
<comment type="similarity">
    <text evidence="2">Belongs to the plant DMP1 protein family.</text>
</comment>
<dbReference type="OMA" id="NEKMLMM"/>
<gene>
    <name evidence="7" type="ORF">GSCOC_T00025935001</name>
</gene>
<evidence type="ECO:0000256" key="4">
    <source>
        <dbReference type="ARBA" id="ARBA00022989"/>
    </source>
</evidence>
<protein>
    <recommendedName>
        <fullName evidence="9">Protein DMP2-like</fullName>
    </recommendedName>
</protein>
<dbReference type="PhylomeDB" id="A0A068TRR4"/>
<dbReference type="Pfam" id="PF05078">
    <property type="entry name" value="DUF679"/>
    <property type="match status" value="1"/>
</dbReference>